<dbReference type="OrthoDB" id="7772846at2"/>
<keyword evidence="3" id="KW-1185">Reference proteome</keyword>
<gene>
    <name evidence="2" type="ORF">PMES_00370</name>
</gene>
<dbReference type="RefSeq" id="WP_159963832.1">
    <property type="nucleotide sequence ID" value="NZ_APKE01000005.1"/>
</dbReference>
<evidence type="ECO:0000256" key="1">
    <source>
        <dbReference type="SAM" id="Coils"/>
    </source>
</evidence>
<dbReference type="AlphaFoldDB" id="A0A921TDZ5"/>
<dbReference type="EMBL" id="APKE01000005">
    <property type="protein sequence ID" value="KAF0677323.1"/>
    <property type="molecule type" value="Genomic_DNA"/>
</dbReference>
<proteinExistence type="predicted"/>
<organism evidence="2 3">
    <name type="scientific">Profundibacterium mesophilum KAUST100406-0324</name>
    <dbReference type="NCBI Taxonomy" id="1037889"/>
    <lineage>
        <taxon>Bacteria</taxon>
        <taxon>Pseudomonadati</taxon>
        <taxon>Pseudomonadota</taxon>
        <taxon>Alphaproteobacteria</taxon>
        <taxon>Rhodobacterales</taxon>
        <taxon>Roseobacteraceae</taxon>
        <taxon>Profundibacterium</taxon>
    </lineage>
</organism>
<name>A0A921TDZ5_9RHOB</name>
<reference evidence="2" key="1">
    <citation type="submission" date="2013-03" db="EMBL/GenBank/DDBJ databases">
        <title>Genome Sequence of the Profundibacterium mesophilum strain KAUST100406-0324T from Red Sea, a novel genus in the family Rhodobacteraceae.</title>
        <authorList>
            <person name="Essack M."/>
            <person name="Alam I."/>
            <person name="Lafi F."/>
            <person name="Alawi W."/>
            <person name="Kamanu F."/>
            <person name="Al-Suwailem A."/>
            <person name="Lee O.O."/>
            <person name="Xu Y."/>
            <person name="Bajic V."/>
            <person name="Qian P.-Y."/>
            <person name="Archer J."/>
        </authorList>
    </citation>
    <scope>NUCLEOTIDE SEQUENCE</scope>
    <source>
        <strain evidence="2">KAUST100406-0324</strain>
    </source>
</reference>
<evidence type="ECO:0000313" key="2">
    <source>
        <dbReference type="EMBL" id="KAF0677323.1"/>
    </source>
</evidence>
<sequence>MRLRIGEHLLRRGVFEARIEGGDPAVPPDVALCHRGRPIEGATFAPDETVQGAWRLSVPLPAHLIDDGVQSLSVIAQPGAERLGGFEIAAGTVLEAELRGELERLSAELDLLKRAFRRSQRS</sequence>
<evidence type="ECO:0000313" key="3">
    <source>
        <dbReference type="Proteomes" id="UP000698242"/>
    </source>
</evidence>
<accession>A0A921TDZ5</accession>
<comment type="caution">
    <text evidence="2">The sequence shown here is derived from an EMBL/GenBank/DDBJ whole genome shotgun (WGS) entry which is preliminary data.</text>
</comment>
<keyword evidence="1" id="KW-0175">Coiled coil</keyword>
<dbReference type="Proteomes" id="UP000698242">
    <property type="component" value="Unassembled WGS sequence"/>
</dbReference>
<feature type="coiled-coil region" evidence="1">
    <location>
        <begin position="95"/>
        <end position="122"/>
    </location>
</feature>
<protein>
    <submittedName>
        <fullName evidence="2">Uncharacterized protein</fullName>
    </submittedName>
</protein>